<evidence type="ECO:0000256" key="4">
    <source>
        <dbReference type="ARBA" id="ARBA00022679"/>
    </source>
</evidence>
<keyword evidence="4" id="KW-0808">Transferase</keyword>
<dbReference type="OrthoDB" id="248923at2759"/>
<dbReference type="PROSITE" id="PS00107">
    <property type="entry name" value="PROTEIN_KINASE_ATP"/>
    <property type="match status" value="1"/>
</dbReference>
<dbReference type="EMBL" id="SWFS01000166">
    <property type="protein sequence ID" value="KAA8915403.1"/>
    <property type="molecule type" value="Genomic_DNA"/>
</dbReference>
<keyword evidence="13" id="KW-1185">Reference proteome</keyword>
<evidence type="ECO:0000256" key="5">
    <source>
        <dbReference type="ARBA" id="ARBA00022741"/>
    </source>
</evidence>
<keyword evidence="5 10" id="KW-0547">Nucleotide-binding</keyword>
<evidence type="ECO:0000313" key="13">
    <source>
        <dbReference type="Proteomes" id="UP000761534"/>
    </source>
</evidence>
<evidence type="ECO:0000313" key="12">
    <source>
        <dbReference type="EMBL" id="KAA8915403.1"/>
    </source>
</evidence>
<dbReference type="GO" id="GO:0005737">
    <property type="term" value="C:cytoplasm"/>
    <property type="evidence" value="ECO:0007669"/>
    <property type="project" value="TreeGrafter"/>
</dbReference>
<dbReference type="InterPro" id="IPR017441">
    <property type="entry name" value="Protein_kinase_ATP_BS"/>
</dbReference>
<gene>
    <name evidence="12" type="ORF">TRICI_002451</name>
</gene>
<dbReference type="SMART" id="SM00220">
    <property type="entry name" value="S_TKc"/>
    <property type="match status" value="1"/>
</dbReference>
<dbReference type="FunFam" id="1.10.510.10:FF:000499">
    <property type="entry name" value="Serine/threonine-protein kinase KIC1"/>
    <property type="match status" value="1"/>
</dbReference>
<dbReference type="VEuPathDB" id="FungiDB:TRICI_002451"/>
<evidence type="ECO:0000256" key="2">
    <source>
        <dbReference type="ARBA" id="ARBA00012513"/>
    </source>
</evidence>
<dbReference type="Gene3D" id="1.10.510.10">
    <property type="entry name" value="Transferase(Phosphotransferase) domain 1"/>
    <property type="match status" value="1"/>
</dbReference>
<feature type="domain" description="Protein kinase" evidence="11">
    <location>
        <begin position="7"/>
        <end position="261"/>
    </location>
</feature>
<dbReference type="AlphaFoldDB" id="A0A642VBM6"/>
<evidence type="ECO:0000256" key="8">
    <source>
        <dbReference type="ARBA" id="ARBA00047899"/>
    </source>
</evidence>
<dbReference type="SUPFAM" id="SSF56112">
    <property type="entry name" value="Protein kinase-like (PK-like)"/>
    <property type="match status" value="1"/>
</dbReference>
<dbReference type="GO" id="GO:0004674">
    <property type="term" value="F:protein serine/threonine kinase activity"/>
    <property type="evidence" value="ECO:0007669"/>
    <property type="project" value="UniProtKB-KW"/>
</dbReference>
<comment type="catalytic activity">
    <reaction evidence="8">
        <text>L-threonyl-[protein] + ATP = O-phospho-L-threonyl-[protein] + ADP + H(+)</text>
        <dbReference type="Rhea" id="RHEA:46608"/>
        <dbReference type="Rhea" id="RHEA-COMP:11060"/>
        <dbReference type="Rhea" id="RHEA-COMP:11605"/>
        <dbReference type="ChEBI" id="CHEBI:15378"/>
        <dbReference type="ChEBI" id="CHEBI:30013"/>
        <dbReference type="ChEBI" id="CHEBI:30616"/>
        <dbReference type="ChEBI" id="CHEBI:61977"/>
        <dbReference type="ChEBI" id="CHEBI:456216"/>
        <dbReference type="EC" id="2.7.11.1"/>
    </reaction>
</comment>
<evidence type="ECO:0000256" key="1">
    <source>
        <dbReference type="ARBA" id="ARBA00008874"/>
    </source>
</evidence>
<comment type="catalytic activity">
    <reaction evidence="9">
        <text>L-seryl-[protein] + ATP = O-phospho-L-seryl-[protein] + ADP + H(+)</text>
        <dbReference type="Rhea" id="RHEA:17989"/>
        <dbReference type="Rhea" id="RHEA-COMP:9863"/>
        <dbReference type="Rhea" id="RHEA-COMP:11604"/>
        <dbReference type="ChEBI" id="CHEBI:15378"/>
        <dbReference type="ChEBI" id="CHEBI:29999"/>
        <dbReference type="ChEBI" id="CHEBI:30616"/>
        <dbReference type="ChEBI" id="CHEBI:83421"/>
        <dbReference type="ChEBI" id="CHEBI:456216"/>
        <dbReference type="EC" id="2.7.11.1"/>
    </reaction>
</comment>
<dbReference type="InterPro" id="IPR011009">
    <property type="entry name" value="Kinase-like_dom_sf"/>
</dbReference>
<evidence type="ECO:0000256" key="6">
    <source>
        <dbReference type="ARBA" id="ARBA00022777"/>
    </source>
</evidence>
<name>A0A642VBM6_9ASCO</name>
<accession>A0A642VBM6</accession>
<comment type="caution">
    <text evidence="12">The sequence shown here is derived from an EMBL/GenBank/DDBJ whole genome shotgun (WGS) entry which is preliminary data.</text>
</comment>
<keyword evidence="3" id="KW-0723">Serine/threonine-protein kinase</keyword>
<reference evidence="12" key="1">
    <citation type="journal article" date="2019" name="G3 (Bethesda)">
        <title>Genome Assemblies of Two Rare Opportunistic Yeast Pathogens: Diutina rugosa (syn. Candida rugosa) and Trichomonascus ciferrii (syn. Candida ciferrii).</title>
        <authorList>
            <person name="Mixao V."/>
            <person name="Saus E."/>
            <person name="Hansen A.P."/>
            <person name="Lass-Florl C."/>
            <person name="Gabaldon T."/>
        </authorList>
    </citation>
    <scope>NUCLEOTIDE SEQUENCE</scope>
    <source>
        <strain evidence="12">CBS 4856</strain>
    </source>
</reference>
<evidence type="ECO:0000256" key="9">
    <source>
        <dbReference type="ARBA" id="ARBA00048679"/>
    </source>
</evidence>
<evidence type="ECO:0000256" key="3">
    <source>
        <dbReference type="ARBA" id="ARBA00022527"/>
    </source>
</evidence>
<dbReference type="InterPro" id="IPR000719">
    <property type="entry name" value="Prot_kinase_dom"/>
</dbReference>
<comment type="similarity">
    <text evidence="1">Belongs to the protein kinase superfamily. STE Ser/Thr protein kinase family. STE20 subfamily.</text>
</comment>
<evidence type="ECO:0000256" key="7">
    <source>
        <dbReference type="ARBA" id="ARBA00022840"/>
    </source>
</evidence>
<feature type="binding site" evidence="10">
    <location>
        <position position="36"/>
    </location>
    <ligand>
        <name>ATP</name>
        <dbReference type="ChEBI" id="CHEBI:30616"/>
    </ligand>
</feature>
<evidence type="ECO:0000256" key="10">
    <source>
        <dbReference type="PROSITE-ProRule" id="PRU10141"/>
    </source>
</evidence>
<organism evidence="12 13">
    <name type="scientific">Trichomonascus ciferrii</name>
    <dbReference type="NCBI Taxonomy" id="44093"/>
    <lineage>
        <taxon>Eukaryota</taxon>
        <taxon>Fungi</taxon>
        <taxon>Dikarya</taxon>
        <taxon>Ascomycota</taxon>
        <taxon>Saccharomycotina</taxon>
        <taxon>Dipodascomycetes</taxon>
        <taxon>Dipodascales</taxon>
        <taxon>Trichomonascaceae</taxon>
        <taxon>Trichomonascus</taxon>
        <taxon>Trichomonascus ciferrii complex</taxon>
    </lineage>
</organism>
<dbReference type="InterPro" id="IPR050629">
    <property type="entry name" value="STE20/SPS1-PAK"/>
</dbReference>
<dbReference type="PANTHER" id="PTHR48012">
    <property type="entry name" value="STERILE20-LIKE KINASE, ISOFORM B-RELATED"/>
    <property type="match status" value="1"/>
</dbReference>
<dbReference type="Proteomes" id="UP000761534">
    <property type="component" value="Unassembled WGS sequence"/>
</dbReference>
<evidence type="ECO:0000259" key="11">
    <source>
        <dbReference type="PROSITE" id="PS50011"/>
    </source>
</evidence>
<dbReference type="GO" id="GO:0005524">
    <property type="term" value="F:ATP binding"/>
    <property type="evidence" value="ECO:0007669"/>
    <property type="project" value="UniProtKB-UniRule"/>
</dbReference>
<dbReference type="Pfam" id="PF00069">
    <property type="entry name" value="Pkinase"/>
    <property type="match status" value="1"/>
</dbReference>
<keyword evidence="6" id="KW-0418">Kinase</keyword>
<dbReference type="PANTHER" id="PTHR48012:SF10">
    <property type="entry name" value="FI20177P1"/>
    <property type="match status" value="1"/>
</dbReference>
<proteinExistence type="inferred from homology"/>
<dbReference type="PROSITE" id="PS50011">
    <property type="entry name" value="PROTEIN_KINASE_DOM"/>
    <property type="match status" value="1"/>
</dbReference>
<keyword evidence="7 10" id="KW-0067">ATP-binding</keyword>
<sequence>MSSSGDYVKQEVIGRGSFGNVYKGVERGSGRVVAIKVVDMDSAEDELEDIVVEINMLKQMRNAHITQCYGTLVQGTELWIVMEYCGGGSCADLIRDGRGIAEGYISVIMRQCLKGLQYIHGERKIHRDIKAANILINDHGGVKLGDFGVSSQLTLTMTRKDTFVGTPFWMAPEVIVRGNGYNCKVDIWSLGITAIELAQGEPPYIDLHPVKAVMEIAKNPPPKLPKSHYTNDFRQFVQLCLIKEPNNRPTSTTLLSSCRFVREAPHDNYALLQLVHERKSRVKKPLEEAPPAVTNTQDVSMNDWDFNDENVDSDAEHRQSLKKMTHRRNNIPVNNNNIFEQILNQAFDKVYQRAKQSKTKKLTRELQNKFIACEHQIPGLGGAFIEELWVILSKLKE</sequence>
<protein>
    <recommendedName>
        <fullName evidence="2">non-specific serine/threonine protein kinase</fullName>
        <ecNumber evidence="2">2.7.11.1</ecNumber>
    </recommendedName>
</protein>
<dbReference type="EC" id="2.7.11.1" evidence="2"/>